<name>A0ABR8ILE6_APHFL</name>
<dbReference type="GeneID" id="86951615"/>
<evidence type="ECO:0000313" key="1">
    <source>
        <dbReference type="EMBL" id="MBD2683752.1"/>
    </source>
</evidence>
<proteinExistence type="predicted"/>
<dbReference type="EMBL" id="JACJTM010000001">
    <property type="protein sequence ID" value="MBD2683752.1"/>
    <property type="molecule type" value="Genomic_DNA"/>
</dbReference>
<sequence length="565" mass="64560">MHNLDTILKILTFNTSAINPNLFTFESLFLRRASTLFEARTIKNPDEFASHLWNEIHRNLANSLVQWLIMYPLRVRTDSFILGFDGLTLLRANDQDQWKKLSENYDESQDWMPSIETWANGISDHTHKDFLFSPTWLVCEASGTASGARSIAGDSMRTFIAILCSCLDDQIPNLLTKSGADPTTYSIQFPDDASKAECGSITARIGNLFPPLLVNNCLHISSDILSEIQSWYELKSNASNLAEQRATTAAHFINYGIVYDGTERFIHFFIALDALFCEHTKVRKNLKEGIRKTFPDQNDWEKRIDELFKLRNELVHGGISSIKKWDGLDNYRQRFKSHPMKDIQTAAMTALRVYFSNQVFEHLFVTETITTIAEAEKRFGLSRNESQDFFTEWHNQLPEINPNDRTNLEILWKRYLYHRSGGHLLESTVMLLLVSPLLTVAGLYDPPFRIKAEESVQITIADSEETLQGRIDLLVLQDQLWVIVLESKKTILSVWSALPQTLAYLMASPNPNLPNFGMLTNGDDIVFVKLENKHYAISRVFSPLSTQSELESACQVLYKIAEIVK</sequence>
<evidence type="ECO:0008006" key="3">
    <source>
        <dbReference type="Google" id="ProtNLM"/>
    </source>
</evidence>
<gene>
    <name evidence="1" type="ORF">H6G43_00505</name>
</gene>
<reference evidence="1 2" key="1">
    <citation type="journal article" date="2020" name="ISME J.">
        <title>Comparative genomics reveals insights into cyanobacterial evolution and habitat adaptation.</title>
        <authorList>
            <person name="Chen M.Y."/>
            <person name="Teng W.K."/>
            <person name="Zhao L."/>
            <person name="Hu C.X."/>
            <person name="Zhou Y.K."/>
            <person name="Han B.P."/>
            <person name="Song L.R."/>
            <person name="Shu W.S."/>
        </authorList>
    </citation>
    <scope>NUCLEOTIDE SEQUENCE [LARGE SCALE GENOMIC DNA]</scope>
    <source>
        <strain evidence="1 2">FACHB-1249</strain>
    </source>
</reference>
<organism evidence="1 2">
    <name type="scientific">Aphanizomenon flos-aquae FACHB-1249</name>
    <dbReference type="NCBI Taxonomy" id="2692889"/>
    <lineage>
        <taxon>Bacteria</taxon>
        <taxon>Bacillati</taxon>
        <taxon>Cyanobacteriota</taxon>
        <taxon>Cyanophyceae</taxon>
        <taxon>Nostocales</taxon>
        <taxon>Aphanizomenonaceae</taxon>
        <taxon>Aphanizomenon</taxon>
    </lineage>
</organism>
<dbReference type="Proteomes" id="UP000660270">
    <property type="component" value="Unassembled WGS sequence"/>
</dbReference>
<keyword evidence="2" id="KW-1185">Reference proteome</keyword>
<comment type="caution">
    <text evidence="1">The sequence shown here is derived from an EMBL/GenBank/DDBJ whole genome shotgun (WGS) entry which is preliminary data.</text>
</comment>
<accession>A0ABR8ILE6</accession>
<evidence type="ECO:0000313" key="2">
    <source>
        <dbReference type="Proteomes" id="UP000660270"/>
    </source>
</evidence>
<protein>
    <recommendedName>
        <fullName evidence="3">Apea-like HEPN domain-containing protein</fullName>
    </recommendedName>
</protein>
<dbReference type="RefSeq" id="WP_190384770.1">
    <property type="nucleotide sequence ID" value="NZ_JACJTM010000001.1"/>
</dbReference>